<keyword evidence="2" id="KW-0238">DNA-binding</keyword>
<dbReference type="PANTHER" id="PTHR43280">
    <property type="entry name" value="ARAC-FAMILY TRANSCRIPTIONAL REGULATOR"/>
    <property type="match status" value="1"/>
</dbReference>
<dbReference type="PANTHER" id="PTHR43280:SF34">
    <property type="entry name" value="ARAC-FAMILY TRANSCRIPTIONAL REGULATOR"/>
    <property type="match status" value="1"/>
</dbReference>
<dbReference type="PRINTS" id="PR00032">
    <property type="entry name" value="HTHARAC"/>
</dbReference>
<evidence type="ECO:0000259" key="5">
    <source>
        <dbReference type="PROSITE" id="PS01124"/>
    </source>
</evidence>
<keyword evidence="1" id="KW-0805">Transcription regulation</keyword>
<keyword evidence="7" id="KW-1185">Reference proteome</keyword>
<evidence type="ECO:0000313" key="7">
    <source>
        <dbReference type="Proteomes" id="UP001596028"/>
    </source>
</evidence>
<evidence type="ECO:0000256" key="4">
    <source>
        <dbReference type="SAM" id="Phobius"/>
    </source>
</evidence>
<organism evidence="6 7">
    <name type="scientific">Cohnella hongkongensis</name>
    <dbReference type="NCBI Taxonomy" id="178337"/>
    <lineage>
        <taxon>Bacteria</taxon>
        <taxon>Bacillati</taxon>
        <taxon>Bacillota</taxon>
        <taxon>Bacilli</taxon>
        <taxon>Bacillales</taxon>
        <taxon>Paenibacillaceae</taxon>
        <taxon>Cohnella</taxon>
    </lineage>
</organism>
<keyword evidence="4" id="KW-0472">Membrane</keyword>
<evidence type="ECO:0000256" key="1">
    <source>
        <dbReference type="ARBA" id="ARBA00023015"/>
    </source>
</evidence>
<dbReference type="EMBL" id="JBHSEP010000019">
    <property type="protein sequence ID" value="MFC4600798.1"/>
    <property type="molecule type" value="Genomic_DNA"/>
</dbReference>
<reference evidence="7" key="1">
    <citation type="journal article" date="2019" name="Int. J. Syst. Evol. Microbiol.">
        <title>The Global Catalogue of Microorganisms (GCM) 10K type strain sequencing project: providing services to taxonomists for standard genome sequencing and annotation.</title>
        <authorList>
            <consortium name="The Broad Institute Genomics Platform"/>
            <consortium name="The Broad Institute Genome Sequencing Center for Infectious Disease"/>
            <person name="Wu L."/>
            <person name="Ma J."/>
        </authorList>
    </citation>
    <scope>NUCLEOTIDE SEQUENCE [LARGE SCALE GENOMIC DNA]</scope>
    <source>
        <strain evidence="7">CCUG 49571</strain>
    </source>
</reference>
<dbReference type="PROSITE" id="PS01124">
    <property type="entry name" value="HTH_ARAC_FAMILY_2"/>
    <property type="match status" value="1"/>
</dbReference>
<dbReference type="SUPFAM" id="SSF46689">
    <property type="entry name" value="Homeodomain-like"/>
    <property type="match status" value="1"/>
</dbReference>
<dbReference type="Gene3D" id="1.10.10.60">
    <property type="entry name" value="Homeodomain-like"/>
    <property type="match status" value="2"/>
</dbReference>
<dbReference type="InterPro" id="IPR020449">
    <property type="entry name" value="Tscrpt_reg_AraC-type_HTH"/>
</dbReference>
<proteinExistence type="predicted"/>
<evidence type="ECO:0000313" key="6">
    <source>
        <dbReference type="EMBL" id="MFC4600798.1"/>
    </source>
</evidence>
<name>A0ABV9FFT1_9BACL</name>
<dbReference type="SMART" id="SM00342">
    <property type="entry name" value="HTH_ARAC"/>
    <property type="match status" value="1"/>
</dbReference>
<evidence type="ECO:0000256" key="2">
    <source>
        <dbReference type="ARBA" id="ARBA00023125"/>
    </source>
</evidence>
<protein>
    <submittedName>
        <fullName evidence="6">Helix-turn-helix transcriptional regulator</fullName>
    </submittedName>
</protein>
<dbReference type="Gene3D" id="6.10.340.10">
    <property type="match status" value="1"/>
</dbReference>
<dbReference type="InterPro" id="IPR018060">
    <property type="entry name" value="HTH_AraC"/>
</dbReference>
<keyword evidence="4" id="KW-1133">Transmembrane helix</keyword>
<dbReference type="Proteomes" id="UP001596028">
    <property type="component" value="Unassembled WGS sequence"/>
</dbReference>
<gene>
    <name evidence="6" type="ORF">ACFO3S_21315</name>
</gene>
<dbReference type="InterPro" id="IPR009057">
    <property type="entry name" value="Homeodomain-like_sf"/>
</dbReference>
<accession>A0ABV9FFT1</accession>
<dbReference type="Pfam" id="PF12833">
    <property type="entry name" value="HTH_18"/>
    <property type="match status" value="1"/>
</dbReference>
<feature type="transmembrane region" description="Helical" evidence="4">
    <location>
        <begin position="21"/>
        <end position="40"/>
    </location>
</feature>
<keyword evidence="3" id="KW-0804">Transcription</keyword>
<sequence>MNRYWRKYRGKKYLLRLVLSINLLLVTFMIVSLLAAFLYAEKISLASQREANQKVLSQMNYNIAYMNETVKNLAISIFYDNDMAQLLYSGKPDEHEDWVRINKLNKTIGYNSFLHSIVIYNSKQDTYFISGEVPEKSSMIGMVGEYLDGKRTIHKMQLMPDRFAPDPKHPERQQDVFSLYLYDSLDAYTRTESAVIVNIRPEWLFQQVELMNNLPANRSSTIVLFDQKQAAYSAAERSDLDLSHLKGEVYRHLAASHDPVSQFTYTYGDQKQIVNYMINPSIDWVIVDIQPYEAVMASIRELKLVFTAVAAVCLALALLVSLFVSRKLYAPIDVLMKQAKRMPGGEADNGAVKDEISYMSHVYDRLVDKLTREHSKRERNEEILIAYYLRKLVTDSTAFSPDDWRQLQEGLNRKGIRANLEKDVVVVVFQIDRQLKKEGAKEGAEVRLLHFAVSNIVLDMMAEQAEGLRGEVADIRGENLVMLFDAESVRADRLDAIAELLRRAGRIVRDYYRVTFTCALSDAAPTYREITYQFRNALDSLAYRRNFGAGAVITPEMVRRNLNNGETQVPTELERKLVEAIKLSSRDAVYDGLNRIREALTAMNADATMQSVIQLSLIVKQTLREMNRNKLAPLPIDLRAIDRAVFELETLDEIFAALSALLDGLFIDHRQVVENKDHVLVDTIKDVIHANYANVNLCLQDIAEMLKMSAAYIGRIFKKYEAVSVAEYINEYRLQQSLHYLEKNKVPIAEVVEKVGFNSQSYFFKMFKKRFGATPKEYRVKKSLT</sequence>
<evidence type="ECO:0000256" key="3">
    <source>
        <dbReference type="ARBA" id="ARBA00023163"/>
    </source>
</evidence>
<comment type="caution">
    <text evidence="6">The sequence shown here is derived from an EMBL/GenBank/DDBJ whole genome shotgun (WGS) entry which is preliminary data.</text>
</comment>
<dbReference type="RefSeq" id="WP_378100210.1">
    <property type="nucleotide sequence ID" value="NZ_JBHSEP010000019.1"/>
</dbReference>
<feature type="domain" description="HTH araC/xylS-type" evidence="5">
    <location>
        <begin position="682"/>
        <end position="781"/>
    </location>
</feature>
<keyword evidence="4" id="KW-0812">Transmembrane</keyword>